<accession>I0IJG9</accession>
<gene>
    <name evidence="1" type="ordered locus">PSMK_p00450</name>
</gene>
<evidence type="ECO:0000313" key="1">
    <source>
        <dbReference type="EMBL" id="BAM05407.1"/>
    </source>
</evidence>
<keyword evidence="2" id="KW-1185">Reference proteome</keyword>
<dbReference type="KEGG" id="phm:PSMK_p00450"/>
<protein>
    <submittedName>
        <fullName evidence="1">Uncharacterized protein</fullName>
    </submittedName>
</protein>
<evidence type="ECO:0000313" key="2">
    <source>
        <dbReference type="Proteomes" id="UP000007881"/>
    </source>
</evidence>
<proteinExistence type="predicted"/>
<dbReference type="RefSeq" id="WP_014438610.1">
    <property type="nucleotide sequence ID" value="NC_017081.1"/>
</dbReference>
<name>I0IJG9_PHYMF</name>
<organism evidence="1 2">
    <name type="scientific">Phycisphaera mikurensis (strain NBRC 102666 / KCTC 22515 / FYK2301M01)</name>
    <dbReference type="NCBI Taxonomy" id="1142394"/>
    <lineage>
        <taxon>Bacteria</taxon>
        <taxon>Pseudomonadati</taxon>
        <taxon>Planctomycetota</taxon>
        <taxon>Phycisphaerae</taxon>
        <taxon>Phycisphaerales</taxon>
        <taxon>Phycisphaeraceae</taxon>
        <taxon>Phycisphaera</taxon>
    </lineage>
</organism>
<dbReference type="Proteomes" id="UP000007881">
    <property type="component" value="Plasmid pPSMK1"/>
</dbReference>
<dbReference type="HOGENOM" id="CLU_1936108_0_0_0"/>
<dbReference type="EMBL" id="AP012339">
    <property type="protein sequence ID" value="BAM05407.1"/>
    <property type="molecule type" value="Genomic_DNA"/>
</dbReference>
<dbReference type="AlphaFoldDB" id="I0IJG9"/>
<geneLocation type="plasmid" evidence="1 2">
    <name>pPSMK1</name>
</geneLocation>
<sequence>MSLFRRLPTLLVTLSLLLGAVVPAGGVAVLCFGKDHIAVEAMQEEHCGDGHGEAGSSLANADPDCNDLTPSAVPLDRAGDGASVPSLLPLASAWIPMNLGVDAPAGVAWAPLAPRPPPHLVSIDTLVLRL</sequence>
<reference evidence="1 2" key="1">
    <citation type="submission" date="2012-02" db="EMBL/GenBank/DDBJ databases">
        <title>Complete genome sequence of Phycisphaera mikurensis NBRC 102666.</title>
        <authorList>
            <person name="Ankai A."/>
            <person name="Hosoyama A."/>
            <person name="Terui Y."/>
            <person name="Sekine M."/>
            <person name="Fukai R."/>
            <person name="Kato Y."/>
            <person name="Nakamura S."/>
            <person name="Yamada-Narita S."/>
            <person name="Kawakoshi A."/>
            <person name="Fukunaga Y."/>
            <person name="Yamazaki S."/>
            <person name="Fujita N."/>
        </authorList>
    </citation>
    <scope>NUCLEOTIDE SEQUENCE [LARGE SCALE GENOMIC DNA]</scope>
    <source>
        <strain evidence="2">NBRC 102666 / KCTC 22515 / FYK2301M01</strain>
        <plasmid evidence="1 2">pPSMK1</plasmid>
    </source>
</reference>
<keyword evidence="1" id="KW-0614">Plasmid</keyword>